<dbReference type="AlphaFoldDB" id="A0A5J5IZV9"/>
<dbReference type="Proteomes" id="UP000325827">
    <property type="component" value="Unassembled WGS sequence"/>
</dbReference>
<dbReference type="RefSeq" id="WP_150450090.1">
    <property type="nucleotide sequence ID" value="NZ_VYSA01000004.1"/>
</dbReference>
<sequence length="294" mass="32317">MSAQADNVCQSAAEMCTAGAGSLIAGRTAGLILWWRVHPSDAHKQDPRNLWLNTARIDRQGRFIVDFSIPPGTHDVRFVDLVEVERQAGIVFAHRCLGVADDAEFVLSDISLQLSPDIRWQSRRGLSGTIQVSVADPHATAIPLRRATMDFSIRIHGQKSGRGRAIVRFLPAKLYARIREKSLASTTHLPENAWPKRPRQDAVIVDTRDSLIEDHSADHVPGMAIAAAIERVAADLDERALRGLSLTFREYLEHSLPTVLCVESVHDGEMQGTVQQAGVTKAVFSGLMNTHGNQ</sequence>
<name>A0A5J5IZV9_9MICO</name>
<dbReference type="EMBL" id="VYSA01000004">
    <property type="protein sequence ID" value="KAA9105948.1"/>
    <property type="molecule type" value="Genomic_DNA"/>
</dbReference>
<evidence type="ECO:0000313" key="2">
    <source>
        <dbReference type="Proteomes" id="UP000325827"/>
    </source>
</evidence>
<dbReference type="OrthoDB" id="5076479at2"/>
<evidence type="ECO:0000313" key="1">
    <source>
        <dbReference type="EMBL" id="KAA9105948.1"/>
    </source>
</evidence>
<organism evidence="1 2">
    <name type="scientific">Microbacterium rhizomatis</name>
    <dbReference type="NCBI Taxonomy" id="1631477"/>
    <lineage>
        <taxon>Bacteria</taxon>
        <taxon>Bacillati</taxon>
        <taxon>Actinomycetota</taxon>
        <taxon>Actinomycetes</taxon>
        <taxon>Micrococcales</taxon>
        <taxon>Microbacteriaceae</taxon>
        <taxon>Microbacterium</taxon>
    </lineage>
</organism>
<keyword evidence="2" id="KW-1185">Reference proteome</keyword>
<accession>A0A5J5IZV9</accession>
<comment type="caution">
    <text evidence="1">The sequence shown here is derived from an EMBL/GenBank/DDBJ whole genome shotgun (WGS) entry which is preliminary data.</text>
</comment>
<protein>
    <submittedName>
        <fullName evidence="1">Uncharacterized protein</fullName>
    </submittedName>
</protein>
<proteinExistence type="predicted"/>
<reference evidence="2" key="1">
    <citation type="submission" date="2019-09" db="EMBL/GenBank/DDBJ databases">
        <title>Mumia zhuanghuii sp. nov. isolated from the intestinal contents of plateau pika (Ochotona curzoniae) in the Qinghai-Tibet plateau of China.</title>
        <authorList>
            <person name="Tian Z."/>
        </authorList>
    </citation>
    <scope>NUCLEOTIDE SEQUENCE [LARGE SCALE GENOMIC DNA]</scope>
    <source>
        <strain evidence="2">JCM 30598</strain>
    </source>
</reference>
<gene>
    <name evidence="1" type="ORF">F6B43_16435</name>
</gene>